<evidence type="ECO:0000256" key="1">
    <source>
        <dbReference type="ARBA" id="ARBA00011063"/>
    </source>
</evidence>
<gene>
    <name evidence="7" type="ORF">BH719_07325</name>
</gene>
<keyword evidence="4" id="KW-0904">Protein phosphatase</keyword>
<evidence type="ECO:0000256" key="3">
    <source>
        <dbReference type="ARBA" id="ARBA00022801"/>
    </source>
</evidence>
<feature type="active site" description="Proton donor" evidence="5">
    <location>
        <position position="136"/>
    </location>
</feature>
<dbReference type="PANTHER" id="PTHR11717">
    <property type="entry name" value="LOW MOLECULAR WEIGHT PROTEIN TYROSINE PHOSPHATASE"/>
    <property type="match status" value="1"/>
</dbReference>
<dbReference type="Gene3D" id="3.40.50.2300">
    <property type="match status" value="1"/>
</dbReference>
<evidence type="ECO:0000313" key="7">
    <source>
        <dbReference type="EMBL" id="AOS47678.1"/>
    </source>
</evidence>
<dbReference type="CDD" id="cd16343">
    <property type="entry name" value="LMWPTP"/>
    <property type="match status" value="1"/>
</dbReference>
<dbReference type="AlphaFoldDB" id="A0A1D8B3F3"/>
<comment type="similarity">
    <text evidence="1">Belongs to the low molecular weight phosphotyrosine protein phosphatase family.</text>
</comment>
<feature type="active site" description="Nucleophile" evidence="5">
    <location>
        <position position="13"/>
    </location>
</feature>
<evidence type="ECO:0000256" key="5">
    <source>
        <dbReference type="PIRSR" id="PIRSR617867-1"/>
    </source>
</evidence>
<dbReference type="InterPro" id="IPR017867">
    <property type="entry name" value="Tyr_phospatase_low_mol_wt"/>
</dbReference>
<dbReference type="InterPro" id="IPR050438">
    <property type="entry name" value="LMW_PTPase"/>
</dbReference>
<dbReference type="STRING" id="178339.BH719_07325"/>
<feature type="active site" description="Nucleophile" evidence="5">
    <location>
        <position position="7"/>
    </location>
</feature>
<dbReference type="InterPro" id="IPR023485">
    <property type="entry name" value="Ptyr_pPase"/>
</dbReference>
<sequence length="165" mass="18165">MRVLMVCTGNICRSTMAHQVLDEAVAAAGLSGAVRVDSAGVSDEEHGNPIDPRAARVLRAHGHGVPDHRARQVRASELADWDLVLAMTSSHYAALSRLRDRARPGGRAPEIRMFRDFDPQCAHLPEGPGRDKDLPDPWYGDYGDFVDTLAVIERSTPVLVDYVRR</sequence>
<name>A0A1D8B3F3_9ACTO</name>
<reference evidence="7 8" key="1">
    <citation type="submission" date="2016-09" db="EMBL/GenBank/DDBJ databases">
        <title>Complete genome sequence of Actinomyces hongkongensis HKU8.</title>
        <authorList>
            <person name="Gao Y.-X."/>
            <person name="Zhou Y.-Y."/>
            <person name="Xie Y."/>
            <person name="Wang M."/>
            <person name="Wang S.-J."/>
            <person name="Shen S.-G."/>
        </authorList>
    </citation>
    <scope>NUCLEOTIDE SEQUENCE [LARGE SCALE GENOMIC DNA]</scope>
    <source>
        <strain evidence="7 8">HKU8</strain>
    </source>
</reference>
<feature type="domain" description="Phosphotyrosine protein phosphatase I" evidence="6">
    <location>
        <begin position="1"/>
        <end position="162"/>
    </location>
</feature>
<keyword evidence="8" id="KW-1185">Reference proteome</keyword>
<dbReference type="InterPro" id="IPR036196">
    <property type="entry name" value="Ptyr_pPase_sf"/>
</dbReference>
<dbReference type="SUPFAM" id="SSF52788">
    <property type="entry name" value="Phosphotyrosine protein phosphatases I"/>
    <property type="match status" value="1"/>
</dbReference>
<evidence type="ECO:0000313" key="8">
    <source>
        <dbReference type="Proteomes" id="UP000095214"/>
    </source>
</evidence>
<dbReference type="PRINTS" id="PR00719">
    <property type="entry name" value="LMWPTPASE"/>
</dbReference>
<dbReference type="KEGG" id="phon:BH719_07325"/>
<accession>A0A1D8B3F3</accession>
<dbReference type="Pfam" id="PF01451">
    <property type="entry name" value="LMWPc"/>
    <property type="match status" value="1"/>
</dbReference>
<dbReference type="EC" id="3.1.3.48" evidence="2"/>
<evidence type="ECO:0000256" key="4">
    <source>
        <dbReference type="ARBA" id="ARBA00022912"/>
    </source>
</evidence>
<dbReference type="RefSeq" id="WP_009744183.1">
    <property type="nucleotide sequence ID" value="NZ_CP017298.1"/>
</dbReference>
<keyword evidence="3" id="KW-0378">Hydrolase</keyword>
<dbReference type="GO" id="GO:0004725">
    <property type="term" value="F:protein tyrosine phosphatase activity"/>
    <property type="evidence" value="ECO:0007669"/>
    <property type="project" value="UniProtKB-EC"/>
</dbReference>
<dbReference type="OrthoDB" id="9784339at2"/>
<dbReference type="EMBL" id="CP017298">
    <property type="protein sequence ID" value="AOS47678.1"/>
    <property type="molecule type" value="Genomic_DNA"/>
</dbReference>
<dbReference type="SMART" id="SM00226">
    <property type="entry name" value="LMWPc"/>
    <property type="match status" value="1"/>
</dbReference>
<evidence type="ECO:0000256" key="2">
    <source>
        <dbReference type="ARBA" id="ARBA00013064"/>
    </source>
</evidence>
<dbReference type="Proteomes" id="UP000095214">
    <property type="component" value="Chromosome"/>
</dbReference>
<evidence type="ECO:0000259" key="6">
    <source>
        <dbReference type="SMART" id="SM00226"/>
    </source>
</evidence>
<protein>
    <recommendedName>
        <fullName evidence="2">protein-tyrosine-phosphatase</fullName>
        <ecNumber evidence="2">3.1.3.48</ecNumber>
    </recommendedName>
</protein>
<proteinExistence type="inferred from homology"/>
<dbReference type="PANTHER" id="PTHR11717:SF7">
    <property type="entry name" value="LOW MOLECULAR WEIGHT PHOSPHOTYROSINE PROTEIN PHOSPHATASE"/>
    <property type="match status" value="1"/>
</dbReference>
<organism evidence="7 8">
    <name type="scientific">Pauljensenia hongkongensis</name>
    <dbReference type="NCBI Taxonomy" id="178339"/>
    <lineage>
        <taxon>Bacteria</taxon>
        <taxon>Bacillati</taxon>
        <taxon>Actinomycetota</taxon>
        <taxon>Actinomycetes</taxon>
        <taxon>Actinomycetales</taxon>
        <taxon>Actinomycetaceae</taxon>
        <taxon>Pauljensenia</taxon>
    </lineage>
</organism>